<evidence type="ECO:0000259" key="1">
    <source>
        <dbReference type="Pfam" id="PF01927"/>
    </source>
</evidence>
<sequence>RQYFIKHDDPKAQLQQTVKALNLDYHFRPFSLCLECNQALMPRSKDEVQSLVPSYVFKTQKQYTECPSCHRIYWQGTHWQAMVKELENLANGR</sequence>
<organism evidence="2">
    <name type="scientific">marine sediment metagenome</name>
    <dbReference type="NCBI Taxonomy" id="412755"/>
    <lineage>
        <taxon>unclassified sequences</taxon>
        <taxon>metagenomes</taxon>
        <taxon>ecological metagenomes</taxon>
    </lineage>
</organism>
<dbReference type="AlphaFoldDB" id="X1PLE4"/>
<dbReference type="Pfam" id="PF01927">
    <property type="entry name" value="Mut7-C"/>
    <property type="match status" value="1"/>
</dbReference>
<feature type="domain" description="Mut7-C RNAse" evidence="1">
    <location>
        <begin position="3"/>
        <end position="84"/>
    </location>
</feature>
<feature type="non-terminal residue" evidence="2">
    <location>
        <position position="1"/>
    </location>
</feature>
<accession>X1PLE4</accession>
<dbReference type="PANTHER" id="PTHR39081:SF1">
    <property type="entry name" value="MUT7-C RNASE DOMAIN-CONTAINING PROTEIN"/>
    <property type="match status" value="1"/>
</dbReference>
<gene>
    <name evidence="2" type="ORF">S06H3_56992</name>
</gene>
<dbReference type="PANTHER" id="PTHR39081">
    <property type="entry name" value="MUT7-C DOMAIN-CONTAINING PROTEIN"/>
    <property type="match status" value="1"/>
</dbReference>
<evidence type="ECO:0000313" key="2">
    <source>
        <dbReference type="EMBL" id="GAI56673.1"/>
    </source>
</evidence>
<dbReference type="InterPro" id="IPR002782">
    <property type="entry name" value="Mut7-C_RNAse_dom"/>
</dbReference>
<protein>
    <recommendedName>
        <fullName evidence="1">Mut7-C RNAse domain-containing protein</fullName>
    </recommendedName>
</protein>
<reference evidence="2" key="1">
    <citation type="journal article" date="2014" name="Front. Microbiol.">
        <title>High frequency of phylogenetically diverse reductive dehalogenase-homologous genes in deep subseafloor sedimentary metagenomes.</title>
        <authorList>
            <person name="Kawai M."/>
            <person name="Futagami T."/>
            <person name="Toyoda A."/>
            <person name="Takaki Y."/>
            <person name="Nishi S."/>
            <person name="Hori S."/>
            <person name="Arai W."/>
            <person name="Tsubouchi T."/>
            <person name="Morono Y."/>
            <person name="Uchiyama I."/>
            <person name="Ito T."/>
            <person name="Fujiyama A."/>
            <person name="Inagaki F."/>
            <person name="Takami H."/>
        </authorList>
    </citation>
    <scope>NUCLEOTIDE SEQUENCE</scope>
    <source>
        <strain evidence="2">Expedition CK06-06</strain>
    </source>
</reference>
<name>X1PLE4_9ZZZZ</name>
<comment type="caution">
    <text evidence="2">The sequence shown here is derived from an EMBL/GenBank/DDBJ whole genome shotgun (WGS) entry which is preliminary data.</text>
</comment>
<proteinExistence type="predicted"/>
<dbReference type="EMBL" id="BARV01036724">
    <property type="protein sequence ID" value="GAI56673.1"/>
    <property type="molecule type" value="Genomic_DNA"/>
</dbReference>